<keyword evidence="1" id="KW-0175">Coiled coil</keyword>
<gene>
    <name evidence="2" type="ORF">MTBBW1_790051</name>
</gene>
<name>A0A1W1HJM5_9BACT</name>
<evidence type="ECO:0000256" key="1">
    <source>
        <dbReference type="SAM" id="Coils"/>
    </source>
</evidence>
<reference evidence="2 3" key="1">
    <citation type="submission" date="2017-03" db="EMBL/GenBank/DDBJ databases">
        <authorList>
            <person name="Afonso C.L."/>
            <person name="Miller P.J."/>
            <person name="Scott M.A."/>
            <person name="Spackman E."/>
            <person name="Goraichik I."/>
            <person name="Dimitrov K.M."/>
            <person name="Suarez D.L."/>
            <person name="Swayne D.E."/>
        </authorList>
    </citation>
    <scope>NUCLEOTIDE SEQUENCE [LARGE SCALE GENOMIC DNA]</scope>
    <source>
        <strain evidence="2">PRJEB14757</strain>
    </source>
</reference>
<dbReference type="RefSeq" id="WP_080802701.1">
    <property type="nucleotide sequence ID" value="NZ_LT828543.1"/>
</dbReference>
<organism evidence="2 3">
    <name type="scientific">Desulfamplus magnetovallimortis</name>
    <dbReference type="NCBI Taxonomy" id="1246637"/>
    <lineage>
        <taxon>Bacteria</taxon>
        <taxon>Pseudomonadati</taxon>
        <taxon>Thermodesulfobacteriota</taxon>
        <taxon>Desulfobacteria</taxon>
        <taxon>Desulfobacterales</taxon>
        <taxon>Desulfobacteraceae</taxon>
        <taxon>Desulfamplus</taxon>
    </lineage>
</organism>
<keyword evidence="3" id="KW-1185">Reference proteome</keyword>
<evidence type="ECO:0000313" key="2">
    <source>
        <dbReference type="EMBL" id="SLM32653.1"/>
    </source>
</evidence>
<dbReference type="AlphaFoldDB" id="A0A1W1HJM5"/>
<dbReference type="EMBL" id="FWEV01000324">
    <property type="protein sequence ID" value="SLM32653.1"/>
    <property type="molecule type" value="Genomic_DNA"/>
</dbReference>
<dbReference type="Proteomes" id="UP000191931">
    <property type="component" value="Unassembled WGS sequence"/>
</dbReference>
<accession>A0A1W1HJM5</accession>
<proteinExistence type="predicted"/>
<sequence>MNDYMAKTKKELVQALEVVEGESGVLKIELETLQSSNNETLEEIKQLHHLIFQLQEENINYKKKYSEAQNTIKQLKIDGQSALEQCKASHQVSMADYDKKLEKALLINKKLKDEQEVLNKEMENDRQAIIDFQKKNMILFNQINTLKDDNNFLVTQTLEAEKKNNALIGQLNNAKEEIDWVYNQMIELQQINNDLSLENNVLQDTKHAYAAVCNSKEAMFLLLDEKLDVLFVSDILGKRLHDNRKWEIKPLWNMISGIQEEKYYKAIQSVLIEKKQNKMKNIYLKISPLVFIRVEAIMFPITYNCTPAVKVVFNELG</sequence>
<feature type="coiled-coil region" evidence="1">
    <location>
        <begin position="30"/>
        <end position="128"/>
    </location>
</feature>
<protein>
    <submittedName>
        <fullName evidence="2">Uncharacterized protein</fullName>
    </submittedName>
</protein>
<evidence type="ECO:0000313" key="3">
    <source>
        <dbReference type="Proteomes" id="UP000191931"/>
    </source>
</evidence>